<dbReference type="AlphaFoldDB" id="A0A6B8KIM8"/>
<name>A0A6B8KIM8_9HYPH</name>
<feature type="transmembrane region" description="Helical" evidence="1">
    <location>
        <begin position="89"/>
        <end position="110"/>
    </location>
</feature>
<reference evidence="2 3" key="1">
    <citation type="submission" date="2019-11" db="EMBL/GenBank/DDBJ databases">
        <title>The genome sequence of Methylocystis heyeri.</title>
        <authorList>
            <person name="Oshkin I.Y."/>
            <person name="Miroshnikov K."/>
            <person name="Dedysh S.N."/>
        </authorList>
    </citation>
    <scope>NUCLEOTIDE SEQUENCE [LARGE SCALE GENOMIC DNA]</scope>
    <source>
        <strain evidence="2 3">H2</strain>
    </source>
</reference>
<proteinExistence type="predicted"/>
<evidence type="ECO:0000313" key="3">
    <source>
        <dbReference type="Proteomes" id="UP000309061"/>
    </source>
</evidence>
<keyword evidence="1" id="KW-1133">Transmembrane helix</keyword>
<dbReference type="Proteomes" id="UP000309061">
    <property type="component" value="Chromosome"/>
</dbReference>
<dbReference type="Pfam" id="PF07332">
    <property type="entry name" value="Phage_holin_3_6"/>
    <property type="match status" value="1"/>
</dbReference>
<dbReference type="InterPro" id="IPR009937">
    <property type="entry name" value="Phage_holin_3_6"/>
</dbReference>
<feature type="transmembrane region" description="Helical" evidence="1">
    <location>
        <begin position="52"/>
        <end position="83"/>
    </location>
</feature>
<protein>
    <submittedName>
        <fullName evidence="2">Phage holin family protein</fullName>
    </submittedName>
</protein>
<dbReference type="OrthoDB" id="8253466at2"/>
<evidence type="ECO:0000313" key="2">
    <source>
        <dbReference type="EMBL" id="QGM46393.1"/>
    </source>
</evidence>
<keyword evidence="3" id="KW-1185">Reference proteome</keyword>
<sequence>MAGAGHQVRRTVMENSRSIPAIIADLLEQASTLLQTEASLARAELSENLESIAAGLAMLVVGAALLIPGLVVLLQACAAAVTAAGLPDYWSLAIFGGGVFVLGLIFMSVGRRRMKLSNLKPRKTIDELDRDVALAKQQMMGTMHAKTQRAA</sequence>
<dbReference type="EMBL" id="CP046052">
    <property type="protein sequence ID" value="QGM46393.1"/>
    <property type="molecule type" value="Genomic_DNA"/>
</dbReference>
<accession>A0A6B8KIM8</accession>
<evidence type="ECO:0000256" key="1">
    <source>
        <dbReference type="SAM" id="Phobius"/>
    </source>
</evidence>
<gene>
    <name evidence="2" type="ORF">H2LOC_012195</name>
</gene>
<keyword evidence="1" id="KW-0812">Transmembrane</keyword>
<organism evidence="2 3">
    <name type="scientific">Methylocystis heyeri</name>
    <dbReference type="NCBI Taxonomy" id="391905"/>
    <lineage>
        <taxon>Bacteria</taxon>
        <taxon>Pseudomonadati</taxon>
        <taxon>Pseudomonadota</taxon>
        <taxon>Alphaproteobacteria</taxon>
        <taxon>Hyphomicrobiales</taxon>
        <taxon>Methylocystaceae</taxon>
        <taxon>Methylocystis</taxon>
    </lineage>
</organism>
<dbReference type="KEGG" id="mhey:H2LOC_012195"/>
<keyword evidence="1" id="KW-0472">Membrane</keyword>